<proteinExistence type="predicted"/>
<dbReference type="PROSITE" id="PS51519">
    <property type="entry name" value="RWP_RK"/>
    <property type="match status" value="1"/>
</dbReference>
<keyword evidence="3" id="KW-0804">Transcription</keyword>
<comment type="caution">
    <text evidence="7">The sequence shown here is derived from an EMBL/GenBank/DDBJ whole genome shotgun (WGS) entry which is preliminary data.</text>
</comment>
<evidence type="ECO:0000256" key="4">
    <source>
        <dbReference type="ARBA" id="ARBA00023242"/>
    </source>
</evidence>
<dbReference type="AlphaFoldDB" id="A0A8J5HBM6"/>
<evidence type="ECO:0000256" key="5">
    <source>
        <dbReference type="SAM" id="MobiDB-lite"/>
    </source>
</evidence>
<dbReference type="PANTHER" id="PTHR48460:SF1">
    <property type="entry name" value="RWP-RK DOMAIN-CONTAINING PROTEIN"/>
    <property type="match status" value="1"/>
</dbReference>
<feature type="region of interest" description="Disordered" evidence="5">
    <location>
        <begin position="65"/>
        <end position="85"/>
    </location>
</feature>
<evidence type="ECO:0000256" key="3">
    <source>
        <dbReference type="ARBA" id="ARBA00023163"/>
    </source>
</evidence>
<evidence type="ECO:0000256" key="1">
    <source>
        <dbReference type="ARBA" id="ARBA00023015"/>
    </source>
</evidence>
<dbReference type="Pfam" id="PF02042">
    <property type="entry name" value="RWP-RK"/>
    <property type="match status" value="1"/>
</dbReference>
<organism evidence="7 8">
    <name type="scientific">Zingiber officinale</name>
    <name type="common">Ginger</name>
    <name type="synonym">Amomum zingiber</name>
    <dbReference type="NCBI Taxonomy" id="94328"/>
    <lineage>
        <taxon>Eukaryota</taxon>
        <taxon>Viridiplantae</taxon>
        <taxon>Streptophyta</taxon>
        <taxon>Embryophyta</taxon>
        <taxon>Tracheophyta</taxon>
        <taxon>Spermatophyta</taxon>
        <taxon>Magnoliopsida</taxon>
        <taxon>Liliopsida</taxon>
        <taxon>Zingiberales</taxon>
        <taxon>Zingiberaceae</taxon>
        <taxon>Zingiber</taxon>
    </lineage>
</organism>
<keyword evidence="4" id="KW-0539">Nucleus</keyword>
<gene>
    <name evidence="7" type="ORF">ZIOFF_013429</name>
</gene>
<dbReference type="EMBL" id="JACMSC010000004">
    <property type="protein sequence ID" value="KAG6523568.1"/>
    <property type="molecule type" value="Genomic_DNA"/>
</dbReference>
<keyword evidence="1" id="KW-0805">Transcription regulation</keyword>
<evidence type="ECO:0000256" key="2">
    <source>
        <dbReference type="ARBA" id="ARBA00023125"/>
    </source>
</evidence>
<feature type="compositionally biased region" description="Acidic residues" evidence="5">
    <location>
        <begin position="163"/>
        <end position="183"/>
    </location>
</feature>
<feature type="domain" description="RWP-RK" evidence="6">
    <location>
        <begin position="1"/>
        <end position="50"/>
    </location>
</feature>
<keyword evidence="8" id="KW-1185">Reference proteome</keyword>
<name>A0A8J5HBM6_ZINOF</name>
<evidence type="ECO:0000259" key="6">
    <source>
        <dbReference type="PROSITE" id="PS51519"/>
    </source>
</evidence>
<accession>A0A8J5HBM6</accession>
<evidence type="ECO:0000313" key="7">
    <source>
        <dbReference type="EMBL" id="KAG6523568.1"/>
    </source>
</evidence>
<keyword evidence="2" id="KW-0238">DNA-binding</keyword>
<protein>
    <recommendedName>
        <fullName evidence="6">RWP-RK domain-containing protein</fullName>
    </recommendedName>
</protein>
<dbReference type="GO" id="GO:0003677">
    <property type="term" value="F:DNA binding"/>
    <property type="evidence" value="ECO:0007669"/>
    <property type="project" value="UniProtKB-KW"/>
</dbReference>
<evidence type="ECO:0000313" key="8">
    <source>
        <dbReference type="Proteomes" id="UP000734854"/>
    </source>
</evidence>
<dbReference type="InterPro" id="IPR003035">
    <property type="entry name" value="RWP-RK_dom"/>
</dbReference>
<feature type="compositionally biased region" description="Low complexity" evidence="5">
    <location>
        <begin position="66"/>
        <end position="77"/>
    </location>
</feature>
<sequence>MCCIGVCTSVLKKVCRDYGIVRWPYRKFLAGKTVDDIRRDVAKERPEILDVSKTTNQRNLVSKVISSPSGSLSTSTGYPAQDPSKMQQVSLTVNASPQGNRFIQNGLPMNQSKHIPTFMDEFKYGFPTNGLSSHSVKWWGVSGHEDADGSLPGETAVEKDENQEMQELSNDDEDPDSGAEDNDAESKPSALLCSLRRKAVDYGRESLGKGIGIPNRLTKKQKLTLTQVSGSSLTESWSINFS</sequence>
<dbReference type="Proteomes" id="UP000734854">
    <property type="component" value="Unassembled WGS sequence"/>
</dbReference>
<feature type="region of interest" description="Disordered" evidence="5">
    <location>
        <begin position="160"/>
        <end position="189"/>
    </location>
</feature>
<dbReference type="PANTHER" id="PTHR48460">
    <property type="entry name" value="RWP-RK DOMAIN-CONTAINING PROTEIN"/>
    <property type="match status" value="1"/>
</dbReference>
<reference evidence="7 8" key="1">
    <citation type="submission" date="2020-08" db="EMBL/GenBank/DDBJ databases">
        <title>Plant Genome Project.</title>
        <authorList>
            <person name="Zhang R.-G."/>
        </authorList>
    </citation>
    <scope>NUCLEOTIDE SEQUENCE [LARGE SCALE GENOMIC DNA]</scope>
    <source>
        <tissue evidence="7">Rhizome</tissue>
    </source>
</reference>